<dbReference type="EMBL" id="JAINVV010000004">
    <property type="protein sequence ID" value="MBY8821965.1"/>
    <property type="molecule type" value="Genomic_DNA"/>
</dbReference>
<evidence type="ECO:0000256" key="6">
    <source>
        <dbReference type="ARBA" id="ARBA00023004"/>
    </source>
</evidence>
<evidence type="ECO:0000256" key="12">
    <source>
        <dbReference type="RuleBase" id="RU003357"/>
    </source>
</evidence>
<comment type="caution">
    <text evidence="16">The sequence shown here is derived from an EMBL/GenBank/DDBJ whole genome shotgun (WGS) entry which is preliminary data.</text>
</comment>
<dbReference type="PANTHER" id="PTHR32552:SF81">
    <property type="entry name" value="TONB-DEPENDENT OUTER MEMBRANE RECEPTOR"/>
    <property type="match status" value="1"/>
</dbReference>
<evidence type="ECO:0000256" key="2">
    <source>
        <dbReference type="ARBA" id="ARBA00022448"/>
    </source>
</evidence>
<keyword evidence="4" id="KW-0410">Iron transport</keyword>
<evidence type="ECO:0000256" key="4">
    <source>
        <dbReference type="ARBA" id="ARBA00022496"/>
    </source>
</evidence>
<dbReference type="Gene3D" id="2.40.170.20">
    <property type="entry name" value="TonB-dependent receptor, beta-barrel domain"/>
    <property type="match status" value="1"/>
</dbReference>
<dbReference type="RefSeq" id="WP_222989086.1">
    <property type="nucleotide sequence ID" value="NZ_JAINVV010000004.1"/>
</dbReference>
<keyword evidence="9 11" id="KW-0472">Membrane</keyword>
<keyword evidence="17" id="KW-1185">Reference proteome</keyword>
<dbReference type="PANTHER" id="PTHR32552">
    <property type="entry name" value="FERRICHROME IRON RECEPTOR-RELATED"/>
    <property type="match status" value="1"/>
</dbReference>
<keyword evidence="5 11" id="KW-0812">Transmembrane</keyword>
<dbReference type="SUPFAM" id="SSF56935">
    <property type="entry name" value="Porins"/>
    <property type="match status" value="1"/>
</dbReference>
<dbReference type="InterPro" id="IPR036942">
    <property type="entry name" value="Beta-barrel_TonB_sf"/>
</dbReference>
<keyword evidence="8 12" id="KW-0798">TonB box</keyword>
<protein>
    <submittedName>
        <fullName evidence="16">TonB-dependent receptor</fullName>
    </submittedName>
</protein>
<dbReference type="InterPro" id="IPR012910">
    <property type="entry name" value="Plug_dom"/>
</dbReference>
<feature type="domain" description="TonB-dependent receptor plug" evidence="15">
    <location>
        <begin position="62"/>
        <end position="170"/>
    </location>
</feature>
<organism evidence="16 17">
    <name type="scientific">Sphingomonas colocasiae</name>
    <dbReference type="NCBI Taxonomy" id="1848973"/>
    <lineage>
        <taxon>Bacteria</taxon>
        <taxon>Pseudomonadati</taxon>
        <taxon>Pseudomonadota</taxon>
        <taxon>Alphaproteobacteria</taxon>
        <taxon>Sphingomonadales</taxon>
        <taxon>Sphingomonadaceae</taxon>
        <taxon>Sphingomonas</taxon>
    </lineage>
</organism>
<keyword evidence="13" id="KW-0732">Signal</keyword>
<proteinExistence type="inferred from homology"/>
<gene>
    <name evidence="16" type="ORF">K7G82_06660</name>
</gene>
<evidence type="ECO:0000259" key="15">
    <source>
        <dbReference type="Pfam" id="PF07715"/>
    </source>
</evidence>
<keyword evidence="16" id="KW-0675">Receptor</keyword>
<evidence type="ECO:0000256" key="1">
    <source>
        <dbReference type="ARBA" id="ARBA00004571"/>
    </source>
</evidence>
<dbReference type="PROSITE" id="PS52016">
    <property type="entry name" value="TONB_DEPENDENT_REC_3"/>
    <property type="match status" value="1"/>
</dbReference>
<feature type="signal peptide" evidence="13">
    <location>
        <begin position="1"/>
        <end position="28"/>
    </location>
</feature>
<comment type="similarity">
    <text evidence="11 12">Belongs to the TonB-dependent receptor family.</text>
</comment>
<dbReference type="InterPro" id="IPR000531">
    <property type="entry name" value="Beta-barrel_TonB"/>
</dbReference>
<evidence type="ECO:0000256" key="5">
    <source>
        <dbReference type="ARBA" id="ARBA00022692"/>
    </source>
</evidence>
<feature type="domain" description="TonB-dependent receptor-like beta-barrel" evidence="14">
    <location>
        <begin position="269"/>
        <end position="726"/>
    </location>
</feature>
<evidence type="ECO:0000256" key="10">
    <source>
        <dbReference type="ARBA" id="ARBA00023237"/>
    </source>
</evidence>
<keyword evidence="6" id="KW-0408">Iron</keyword>
<evidence type="ECO:0000259" key="14">
    <source>
        <dbReference type="Pfam" id="PF00593"/>
    </source>
</evidence>
<sequence>MKHRRSLVFGLLVSSASIVAFPPSAAIAQDVTADQSSQADAAPRDGELAEIVVTAQKRAEPLQRVPAAVTAFGSDQIARYGFSDAKSLTQQTPGLQIKSSNGQTKPNVFLRGIGTSDFNATASAAVGFYVDEVYQGLQSNQLFQIFDLDRIEVLRGPQGTLYGRNTTGGAINFFTRKPDGSTRANGTLTYGRFDQLEAEAGVQTGLSDTLSIRLSGVYRRSDGDGVNLFDGKRIRDYRTMGGRGIIRWAPDGHEWTLSLFGGRHRGDGVRYHFQRVDNGLFPDDVLPIIGVASPYEEPGGFYDGSWDLPETDRINSHGGSLAGRIDLGGGFTLHSITGYQRVSAYTRFDSDASPLNYVNVIYSDKDWQASQELRLESDPEQRLSWIVGGYFYRDRIRASNHFDIGRFARELFGAQPDLSDSHAPIDLGQFYTQRTRSIAAFGSASYRFSDTLKLTAGLRYTRDRKTLDYVTTADAAEAIGIPALIDVARRRNWEGVTGNAVINYQVTPATLIYASYNRGFKSGVYNASPFFNPDDVNSADPEHVDAYELGLKTTVLDRRLRINLSAFQNSFSDLQVFQFVPDPTTGIPTSRYSNAGAARVRGLEFEIQAKPVPDLTLALSGAYLDAKYTRFIAVADDPATPVNEARDLSGNRLIAAPRWNVSGSIEYAIHVGGVDIVPGYDFSYNSLQYFTAENSRALSQPRYLVHNAGIAIRSPDERYGLMIWARNFTGRHFNNEILPLPDFGLNGVVRGTRASYGITLTARYE</sequence>
<keyword evidence="10 11" id="KW-0998">Cell outer membrane</keyword>
<accession>A0ABS7PKY1</accession>
<comment type="subcellular location">
    <subcellularLocation>
        <location evidence="1 11">Cell outer membrane</location>
        <topology evidence="1 11">Multi-pass membrane protein</topology>
    </subcellularLocation>
</comment>
<dbReference type="Pfam" id="PF07715">
    <property type="entry name" value="Plug"/>
    <property type="match status" value="1"/>
</dbReference>
<evidence type="ECO:0000256" key="11">
    <source>
        <dbReference type="PROSITE-ProRule" id="PRU01360"/>
    </source>
</evidence>
<evidence type="ECO:0000256" key="3">
    <source>
        <dbReference type="ARBA" id="ARBA00022452"/>
    </source>
</evidence>
<dbReference type="Proteomes" id="UP000706039">
    <property type="component" value="Unassembled WGS sequence"/>
</dbReference>
<dbReference type="InterPro" id="IPR039426">
    <property type="entry name" value="TonB-dep_rcpt-like"/>
</dbReference>
<evidence type="ECO:0000256" key="8">
    <source>
        <dbReference type="ARBA" id="ARBA00023077"/>
    </source>
</evidence>
<evidence type="ECO:0000256" key="9">
    <source>
        <dbReference type="ARBA" id="ARBA00023136"/>
    </source>
</evidence>
<evidence type="ECO:0000313" key="17">
    <source>
        <dbReference type="Proteomes" id="UP000706039"/>
    </source>
</evidence>
<evidence type="ECO:0000313" key="16">
    <source>
        <dbReference type="EMBL" id="MBY8821965.1"/>
    </source>
</evidence>
<reference evidence="16 17" key="1">
    <citation type="submission" date="2021-08" db="EMBL/GenBank/DDBJ databases">
        <authorList>
            <person name="Tuo L."/>
        </authorList>
    </citation>
    <scope>NUCLEOTIDE SEQUENCE [LARGE SCALE GENOMIC DNA]</scope>
    <source>
        <strain evidence="16 17">JCM 31229</strain>
    </source>
</reference>
<keyword evidence="7" id="KW-0406">Ion transport</keyword>
<evidence type="ECO:0000256" key="7">
    <source>
        <dbReference type="ARBA" id="ARBA00023065"/>
    </source>
</evidence>
<feature type="chain" id="PRO_5045444631" evidence="13">
    <location>
        <begin position="29"/>
        <end position="765"/>
    </location>
</feature>
<name>A0ABS7PKY1_9SPHN</name>
<keyword evidence="2 11" id="KW-0813">Transport</keyword>
<keyword evidence="3 11" id="KW-1134">Transmembrane beta strand</keyword>
<dbReference type="Pfam" id="PF00593">
    <property type="entry name" value="TonB_dep_Rec_b-barrel"/>
    <property type="match status" value="1"/>
</dbReference>
<evidence type="ECO:0000256" key="13">
    <source>
        <dbReference type="SAM" id="SignalP"/>
    </source>
</evidence>